<sequence length="484" mass="55749">MPKKDAKKGKKGKGKGKKDGKQESKGDKETDMEKAKANAALWEAKLDVTERSRVEYRESARQLVRANEQLTNQQYRAEKDGLEIFAFLKRRDAEKEEKIVQLERQLREQIHKAAEDSDQLVAQYIRRINELEEMFNERSGEFSMIQGELKTIREFKKKKAHMEQELSDIKESMHLADRGHKDNLSKMEHKFFCEKLRLEKEAEQRIAQLAERAHNEAIVQLDDASRSVFKENVRLNEALGYHVKEEEELRKALVDLAEENQSLALHKETCELMLKDNVSQLKEQRATVAELKGKVSLLERALGRMAGEFGRETQDVQERALRTELERFFQEALAQVKGEIQAGRQHHKRAALQAYQHQMTTARVGRQEYPRVRTFGQSQHSTNGVHGDLEDAEKWAHLNSGKVDISDLTWEQKEKVLRLLFAKMNGLKTRKPTQPPAFSESSEITQNGRDPGVAEEPFHVTFITQATMSSQQPEPIGLPNIKTM</sequence>
<dbReference type="InterPro" id="IPR032777">
    <property type="entry name" value="DUF4515"/>
</dbReference>
<feature type="compositionally biased region" description="Basic and acidic residues" evidence="10">
    <location>
        <begin position="17"/>
        <end position="35"/>
    </location>
</feature>
<reference evidence="12" key="1">
    <citation type="journal article" date="2023" name="Science">
        <title>Genome structures resolve the early diversification of teleost fishes.</title>
        <authorList>
            <person name="Parey E."/>
            <person name="Louis A."/>
            <person name="Montfort J."/>
            <person name="Bouchez O."/>
            <person name="Roques C."/>
            <person name="Iampietro C."/>
            <person name="Lluch J."/>
            <person name="Castinel A."/>
            <person name="Donnadieu C."/>
            <person name="Desvignes T."/>
            <person name="Floi Bucao C."/>
            <person name="Jouanno E."/>
            <person name="Wen M."/>
            <person name="Mejri S."/>
            <person name="Dirks R."/>
            <person name="Jansen H."/>
            <person name="Henkel C."/>
            <person name="Chen W.J."/>
            <person name="Zahm M."/>
            <person name="Cabau C."/>
            <person name="Klopp C."/>
            <person name="Thompson A.W."/>
            <person name="Robinson-Rechavi M."/>
            <person name="Braasch I."/>
            <person name="Lecointre G."/>
            <person name="Bobe J."/>
            <person name="Postlethwait J.H."/>
            <person name="Berthelot C."/>
            <person name="Roest Crollius H."/>
            <person name="Guiguen Y."/>
        </authorList>
    </citation>
    <scope>NUCLEOTIDE SEQUENCE</scope>
    <source>
        <strain evidence="12">NC1722</strain>
    </source>
</reference>
<feature type="compositionally biased region" description="Basic residues" evidence="10">
    <location>
        <begin position="1"/>
        <end position="16"/>
    </location>
</feature>
<evidence type="ECO:0000313" key="13">
    <source>
        <dbReference type="Proteomes" id="UP001221898"/>
    </source>
</evidence>
<evidence type="ECO:0000256" key="7">
    <source>
        <dbReference type="ARBA" id="ARBA00023212"/>
    </source>
</evidence>
<organism evidence="12 13">
    <name type="scientific">Aldrovandia affinis</name>
    <dbReference type="NCBI Taxonomy" id="143900"/>
    <lineage>
        <taxon>Eukaryota</taxon>
        <taxon>Metazoa</taxon>
        <taxon>Chordata</taxon>
        <taxon>Craniata</taxon>
        <taxon>Vertebrata</taxon>
        <taxon>Euteleostomi</taxon>
        <taxon>Actinopterygii</taxon>
        <taxon>Neopterygii</taxon>
        <taxon>Teleostei</taxon>
        <taxon>Notacanthiformes</taxon>
        <taxon>Halosauridae</taxon>
        <taxon>Aldrovandia</taxon>
    </lineage>
</organism>
<feature type="region of interest" description="Disordered" evidence="10">
    <location>
        <begin position="1"/>
        <end position="35"/>
    </location>
</feature>
<dbReference type="Pfam" id="PF14988">
    <property type="entry name" value="DUF4515"/>
    <property type="match status" value="1"/>
</dbReference>
<dbReference type="Proteomes" id="UP001221898">
    <property type="component" value="Unassembled WGS sequence"/>
</dbReference>
<evidence type="ECO:0000256" key="10">
    <source>
        <dbReference type="SAM" id="MobiDB-lite"/>
    </source>
</evidence>
<keyword evidence="8" id="KW-0966">Cell projection</keyword>
<name>A0AAD7RV44_9TELE</name>
<evidence type="ECO:0000256" key="8">
    <source>
        <dbReference type="ARBA" id="ARBA00023273"/>
    </source>
</evidence>
<keyword evidence="7" id="KW-0206">Cytoskeleton</keyword>
<evidence type="ECO:0000313" key="12">
    <source>
        <dbReference type="EMBL" id="KAJ8390820.1"/>
    </source>
</evidence>
<proteinExistence type="inferred from homology"/>
<keyword evidence="6" id="KW-0969">Cilium</keyword>
<protein>
    <recommendedName>
        <fullName evidence="3">Basal body-orientation factor 1</fullName>
    </recommendedName>
    <alternativeName>
        <fullName evidence="9">Coiled-coil domain-containing protein 176</fullName>
    </alternativeName>
</protein>
<gene>
    <name evidence="12" type="ORF">AAFF_G00099520</name>
</gene>
<accession>A0AAD7RV44</accession>
<dbReference type="PANTHER" id="PTHR14845:SF5">
    <property type="entry name" value="BASAL BODY-ORIENTATION FACTOR 1"/>
    <property type="match status" value="1"/>
</dbReference>
<comment type="caution">
    <text evidence="12">The sequence shown here is derived from an EMBL/GenBank/DDBJ whole genome shotgun (WGS) entry which is preliminary data.</text>
</comment>
<dbReference type="AlphaFoldDB" id="A0AAD7RV44"/>
<dbReference type="PANTHER" id="PTHR14845">
    <property type="entry name" value="COILED-COIL DOMAIN-CONTAINING 166"/>
    <property type="match status" value="1"/>
</dbReference>
<evidence type="ECO:0000256" key="5">
    <source>
        <dbReference type="ARBA" id="ARBA00023054"/>
    </source>
</evidence>
<feature type="domain" description="DUF4515" evidence="11">
    <location>
        <begin position="85"/>
        <end position="269"/>
    </location>
</feature>
<evidence type="ECO:0000256" key="1">
    <source>
        <dbReference type="ARBA" id="ARBA00004120"/>
    </source>
</evidence>
<evidence type="ECO:0000256" key="3">
    <source>
        <dbReference type="ARBA" id="ARBA00015392"/>
    </source>
</evidence>
<dbReference type="EMBL" id="JAINUG010000165">
    <property type="protein sequence ID" value="KAJ8390820.1"/>
    <property type="molecule type" value="Genomic_DNA"/>
</dbReference>
<evidence type="ECO:0000256" key="9">
    <source>
        <dbReference type="ARBA" id="ARBA00031573"/>
    </source>
</evidence>
<feature type="compositionally biased region" description="Polar residues" evidence="10">
    <location>
        <begin position="439"/>
        <end position="448"/>
    </location>
</feature>
<keyword evidence="4" id="KW-0963">Cytoplasm</keyword>
<evidence type="ECO:0000256" key="4">
    <source>
        <dbReference type="ARBA" id="ARBA00022490"/>
    </source>
</evidence>
<feature type="region of interest" description="Disordered" evidence="10">
    <location>
        <begin position="428"/>
        <end position="456"/>
    </location>
</feature>
<comment type="subcellular location">
    <subcellularLocation>
        <location evidence="1">Cytoplasm</location>
        <location evidence="1">Cytoskeleton</location>
        <location evidence="1">Cilium basal body</location>
    </subcellularLocation>
</comment>
<evidence type="ECO:0000256" key="2">
    <source>
        <dbReference type="ARBA" id="ARBA00007508"/>
    </source>
</evidence>
<comment type="similarity">
    <text evidence="2">Belongs to the BBOF1 family.</text>
</comment>
<evidence type="ECO:0000256" key="6">
    <source>
        <dbReference type="ARBA" id="ARBA00023069"/>
    </source>
</evidence>
<evidence type="ECO:0000259" key="11">
    <source>
        <dbReference type="Pfam" id="PF14988"/>
    </source>
</evidence>
<keyword evidence="13" id="KW-1185">Reference proteome</keyword>
<keyword evidence="5" id="KW-0175">Coiled coil</keyword>